<protein>
    <submittedName>
        <fullName evidence="2">Uncharacterized protein</fullName>
    </submittedName>
</protein>
<dbReference type="VEuPathDB" id="FungiDB:M747DRAFT_347204"/>
<gene>
    <name evidence="2" type="ORF">M747DRAFT_347204</name>
</gene>
<evidence type="ECO:0000313" key="3">
    <source>
        <dbReference type="Proteomes" id="UP000253845"/>
    </source>
</evidence>
<dbReference type="SUPFAM" id="SSF55455">
    <property type="entry name" value="SRF-like"/>
    <property type="match status" value="1"/>
</dbReference>
<organism evidence="2 3">
    <name type="scientific">Aspergillus niger ATCC 13496</name>
    <dbReference type="NCBI Taxonomy" id="1353008"/>
    <lineage>
        <taxon>Eukaryota</taxon>
        <taxon>Fungi</taxon>
        <taxon>Dikarya</taxon>
        <taxon>Ascomycota</taxon>
        <taxon>Pezizomycotina</taxon>
        <taxon>Eurotiomycetes</taxon>
        <taxon>Eurotiomycetidae</taxon>
        <taxon>Eurotiales</taxon>
        <taxon>Aspergillaceae</taxon>
        <taxon>Aspergillus</taxon>
        <taxon>Aspergillus subgen. Circumdati</taxon>
    </lineage>
</organism>
<evidence type="ECO:0000256" key="1">
    <source>
        <dbReference type="SAM" id="MobiDB-lite"/>
    </source>
</evidence>
<dbReference type="GO" id="GO:0003677">
    <property type="term" value="F:DNA binding"/>
    <property type="evidence" value="ECO:0007669"/>
    <property type="project" value="InterPro"/>
</dbReference>
<name>A0A370BJQ5_ASPNG</name>
<feature type="region of interest" description="Disordered" evidence="1">
    <location>
        <begin position="1"/>
        <end position="26"/>
    </location>
</feature>
<accession>A0A370BJQ5</accession>
<dbReference type="EMBL" id="KZ851970">
    <property type="protein sequence ID" value="RDH14320.1"/>
    <property type="molecule type" value="Genomic_DNA"/>
</dbReference>
<dbReference type="InterPro" id="IPR036879">
    <property type="entry name" value="TF_MADSbox_sf"/>
</dbReference>
<dbReference type="GO" id="GO:0046983">
    <property type="term" value="F:protein dimerization activity"/>
    <property type="evidence" value="ECO:0007669"/>
    <property type="project" value="InterPro"/>
</dbReference>
<feature type="compositionally biased region" description="Basic residues" evidence="1">
    <location>
        <begin position="1"/>
        <end position="10"/>
    </location>
</feature>
<dbReference type="GO" id="GO:0045944">
    <property type="term" value="P:positive regulation of transcription by RNA polymerase II"/>
    <property type="evidence" value="ECO:0007669"/>
    <property type="project" value="UniProtKB-ARBA"/>
</dbReference>
<dbReference type="Proteomes" id="UP000253845">
    <property type="component" value="Unassembled WGS sequence"/>
</dbReference>
<sequence length="146" mass="16734">MAARPRRIQKRLSDSPKSKRQQQSRRKDNLFFKSFEYCHKCDADIFIMVRNKKTGQILFFNSDSNWPPSLEELASYYPKPKQITWKELAARYAIKESQNVLSGQQQAQATEKVHSAVAGSRNESEVVAYRIDCEGPGTANDTRVCS</sequence>
<evidence type="ECO:0000313" key="2">
    <source>
        <dbReference type="EMBL" id="RDH14320.1"/>
    </source>
</evidence>
<dbReference type="AlphaFoldDB" id="A0A370BJQ5"/>
<proteinExistence type="predicted"/>
<reference evidence="2 3" key="1">
    <citation type="submission" date="2018-07" db="EMBL/GenBank/DDBJ databases">
        <title>Section-level genome sequencing of Aspergillus section Nigri to investigate inter- and intra-species variation.</title>
        <authorList>
            <consortium name="DOE Joint Genome Institute"/>
            <person name="Vesth T.C."/>
            <person name="Nybo J.L."/>
            <person name="Theobald S."/>
            <person name="Frisvad J.C."/>
            <person name="Larsen T.O."/>
            <person name="Nielsen K.F."/>
            <person name="Hoof J.B."/>
            <person name="Brandl J."/>
            <person name="Salamov A."/>
            <person name="Riley R."/>
            <person name="Gladden J.M."/>
            <person name="Phatale P."/>
            <person name="Nielsen M.T."/>
            <person name="Lyhne E.K."/>
            <person name="Kogle M.E."/>
            <person name="Strasser K."/>
            <person name="McDonnell E."/>
            <person name="Barry K."/>
            <person name="Clum A."/>
            <person name="Chen C."/>
            <person name="Nolan M."/>
            <person name="Sandor L."/>
            <person name="Kuo A."/>
            <person name="Lipzen A."/>
            <person name="Hainaut M."/>
            <person name="Drula E."/>
            <person name="Tsang A."/>
            <person name="Magnuson J.K."/>
            <person name="Henrissat B."/>
            <person name="Wiebenga A."/>
            <person name="Simmons B.A."/>
            <person name="Makela M.R."/>
            <person name="De vries R.P."/>
            <person name="Grigoriev I.V."/>
            <person name="Mortensen U.H."/>
            <person name="Baker S.E."/>
            <person name="Andersen M.R."/>
        </authorList>
    </citation>
    <scope>NUCLEOTIDE SEQUENCE [LARGE SCALE GENOMIC DNA]</scope>
    <source>
        <strain evidence="2 3">ATCC 13496</strain>
    </source>
</reference>